<evidence type="ECO:0000313" key="1">
    <source>
        <dbReference type="EnsemblPlants" id="TuG1812G0500003621.01.T01.cds260884"/>
    </source>
</evidence>
<sequence length="79" mass="9185">MTISNDRKAIYTWCKYSSQPAFTLHTKSLDVLAHRPVVQQLIPTVVDINFVQLEVLRRAALLAPFKPQLWYHLLECSFI</sequence>
<dbReference type="Proteomes" id="UP000015106">
    <property type="component" value="Chromosome 5"/>
</dbReference>
<evidence type="ECO:0000313" key="2">
    <source>
        <dbReference type="Proteomes" id="UP000015106"/>
    </source>
</evidence>
<reference evidence="1" key="2">
    <citation type="submission" date="2018-03" db="EMBL/GenBank/DDBJ databases">
        <title>The Triticum urartu genome reveals the dynamic nature of wheat genome evolution.</title>
        <authorList>
            <person name="Ling H."/>
            <person name="Ma B."/>
            <person name="Shi X."/>
            <person name="Liu H."/>
            <person name="Dong L."/>
            <person name="Sun H."/>
            <person name="Cao Y."/>
            <person name="Gao Q."/>
            <person name="Zheng S."/>
            <person name="Li Y."/>
            <person name="Yu Y."/>
            <person name="Du H."/>
            <person name="Qi M."/>
            <person name="Li Y."/>
            <person name="Yu H."/>
            <person name="Cui Y."/>
            <person name="Wang N."/>
            <person name="Chen C."/>
            <person name="Wu H."/>
            <person name="Zhao Y."/>
            <person name="Zhang J."/>
            <person name="Li Y."/>
            <person name="Zhou W."/>
            <person name="Zhang B."/>
            <person name="Hu W."/>
            <person name="Eijk M."/>
            <person name="Tang J."/>
            <person name="Witsenboer H."/>
            <person name="Zhao S."/>
            <person name="Li Z."/>
            <person name="Zhang A."/>
            <person name="Wang D."/>
            <person name="Liang C."/>
        </authorList>
    </citation>
    <scope>NUCLEOTIDE SEQUENCE [LARGE SCALE GENOMIC DNA]</scope>
    <source>
        <strain evidence="1">cv. G1812</strain>
    </source>
</reference>
<keyword evidence="2" id="KW-1185">Reference proteome</keyword>
<protein>
    <submittedName>
        <fullName evidence="1">Uncharacterized protein</fullName>
    </submittedName>
</protein>
<reference evidence="1" key="3">
    <citation type="submission" date="2022-06" db="UniProtKB">
        <authorList>
            <consortium name="EnsemblPlants"/>
        </authorList>
    </citation>
    <scope>IDENTIFICATION</scope>
</reference>
<dbReference type="EnsemblPlants" id="TuG1812G0500003621.01.T01">
    <property type="protein sequence ID" value="TuG1812G0500003621.01.T01.cds260884"/>
    <property type="gene ID" value="TuG1812G0500003621.01"/>
</dbReference>
<organism evidence="1 2">
    <name type="scientific">Triticum urartu</name>
    <name type="common">Red wild einkorn</name>
    <name type="synonym">Crithodium urartu</name>
    <dbReference type="NCBI Taxonomy" id="4572"/>
    <lineage>
        <taxon>Eukaryota</taxon>
        <taxon>Viridiplantae</taxon>
        <taxon>Streptophyta</taxon>
        <taxon>Embryophyta</taxon>
        <taxon>Tracheophyta</taxon>
        <taxon>Spermatophyta</taxon>
        <taxon>Magnoliopsida</taxon>
        <taxon>Liliopsida</taxon>
        <taxon>Poales</taxon>
        <taxon>Poaceae</taxon>
        <taxon>BOP clade</taxon>
        <taxon>Pooideae</taxon>
        <taxon>Triticodae</taxon>
        <taxon>Triticeae</taxon>
        <taxon>Triticinae</taxon>
        <taxon>Triticum</taxon>
    </lineage>
</organism>
<dbReference type="AlphaFoldDB" id="A0A8R7QIK4"/>
<reference evidence="2" key="1">
    <citation type="journal article" date="2013" name="Nature">
        <title>Draft genome of the wheat A-genome progenitor Triticum urartu.</title>
        <authorList>
            <person name="Ling H.Q."/>
            <person name="Zhao S."/>
            <person name="Liu D."/>
            <person name="Wang J."/>
            <person name="Sun H."/>
            <person name="Zhang C."/>
            <person name="Fan H."/>
            <person name="Li D."/>
            <person name="Dong L."/>
            <person name="Tao Y."/>
            <person name="Gao C."/>
            <person name="Wu H."/>
            <person name="Li Y."/>
            <person name="Cui Y."/>
            <person name="Guo X."/>
            <person name="Zheng S."/>
            <person name="Wang B."/>
            <person name="Yu K."/>
            <person name="Liang Q."/>
            <person name="Yang W."/>
            <person name="Lou X."/>
            <person name="Chen J."/>
            <person name="Feng M."/>
            <person name="Jian J."/>
            <person name="Zhang X."/>
            <person name="Luo G."/>
            <person name="Jiang Y."/>
            <person name="Liu J."/>
            <person name="Wang Z."/>
            <person name="Sha Y."/>
            <person name="Zhang B."/>
            <person name="Wu H."/>
            <person name="Tang D."/>
            <person name="Shen Q."/>
            <person name="Xue P."/>
            <person name="Zou S."/>
            <person name="Wang X."/>
            <person name="Liu X."/>
            <person name="Wang F."/>
            <person name="Yang Y."/>
            <person name="An X."/>
            <person name="Dong Z."/>
            <person name="Zhang K."/>
            <person name="Zhang X."/>
            <person name="Luo M.C."/>
            <person name="Dvorak J."/>
            <person name="Tong Y."/>
            <person name="Wang J."/>
            <person name="Yang H."/>
            <person name="Li Z."/>
            <person name="Wang D."/>
            <person name="Zhang A."/>
            <person name="Wang J."/>
        </authorList>
    </citation>
    <scope>NUCLEOTIDE SEQUENCE</scope>
    <source>
        <strain evidence="2">cv. G1812</strain>
    </source>
</reference>
<name>A0A8R7QIK4_TRIUA</name>
<dbReference type="Gramene" id="TuG1812G0500003621.01.T01">
    <property type="protein sequence ID" value="TuG1812G0500003621.01.T01.cds260884"/>
    <property type="gene ID" value="TuG1812G0500003621.01"/>
</dbReference>
<proteinExistence type="predicted"/>
<accession>A0A8R7QIK4</accession>